<keyword evidence="3" id="KW-1185">Reference proteome</keyword>
<dbReference type="AlphaFoldDB" id="A0A2M9CPD1"/>
<dbReference type="EMBL" id="PGFE01000002">
    <property type="protein sequence ID" value="PJJ73761.1"/>
    <property type="molecule type" value="Genomic_DNA"/>
</dbReference>
<dbReference type="Proteomes" id="UP000231693">
    <property type="component" value="Unassembled WGS sequence"/>
</dbReference>
<feature type="domain" description="N-acetyltransferase" evidence="1">
    <location>
        <begin position="1"/>
        <end position="152"/>
    </location>
</feature>
<dbReference type="Pfam" id="PF00583">
    <property type="entry name" value="Acetyltransf_1"/>
    <property type="match status" value="1"/>
</dbReference>
<name>A0A2M9CPD1_9CELL</name>
<keyword evidence="2" id="KW-0808">Transferase</keyword>
<dbReference type="PANTHER" id="PTHR43072">
    <property type="entry name" value="N-ACETYLTRANSFERASE"/>
    <property type="match status" value="1"/>
</dbReference>
<reference evidence="2 3" key="1">
    <citation type="submission" date="2017-11" db="EMBL/GenBank/DDBJ databases">
        <title>Genomic Encyclopedia of Archaeal and Bacterial Type Strains, Phase II (KMG-II): From Individual Species to Whole Genera.</title>
        <authorList>
            <person name="Goeker M."/>
        </authorList>
    </citation>
    <scope>NUCLEOTIDE SEQUENCE [LARGE SCALE GENOMIC DNA]</scope>
    <source>
        <strain evidence="2 3">DSM 25478</strain>
    </source>
</reference>
<dbReference type="GO" id="GO:0016747">
    <property type="term" value="F:acyltransferase activity, transferring groups other than amino-acyl groups"/>
    <property type="evidence" value="ECO:0007669"/>
    <property type="project" value="InterPro"/>
</dbReference>
<evidence type="ECO:0000313" key="2">
    <source>
        <dbReference type="EMBL" id="PJJ73761.1"/>
    </source>
</evidence>
<dbReference type="SUPFAM" id="SSF55729">
    <property type="entry name" value="Acyl-CoA N-acyltransferases (Nat)"/>
    <property type="match status" value="1"/>
</dbReference>
<dbReference type="PROSITE" id="PS51186">
    <property type="entry name" value="GNAT"/>
    <property type="match status" value="1"/>
</dbReference>
<gene>
    <name evidence="2" type="ORF">CLV28_1239</name>
</gene>
<organism evidence="2 3">
    <name type="scientific">Sediminihabitans luteus</name>
    <dbReference type="NCBI Taxonomy" id="1138585"/>
    <lineage>
        <taxon>Bacteria</taxon>
        <taxon>Bacillati</taxon>
        <taxon>Actinomycetota</taxon>
        <taxon>Actinomycetes</taxon>
        <taxon>Micrococcales</taxon>
        <taxon>Cellulomonadaceae</taxon>
        <taxon>Sediminihabitans</taxon>
    </lineage>
</organism>
<protein>
    <submittedName>
        <fullName evidence="2">Aminoglycoside 6'-N-acetyltransferase I</fullName>
    </submittedName>
</protein>
<dbReference type="InterPro" id="IPR016181">
    <property type="entry name" value="Acyl_CoA_acyltransferase"/>
</dbReference>
<evidence type="ECO:0000313" key="3">
    <source>
        <dbReference type="Proteomes" id="UP000231693"/>
    </source>
</evidence>
<evidence type="ECO:0000259" key="1">
    <source>
        <dbReference type="PROSITE" id="PS51186"/>
    </source>
</evidence>
<accession>A0A2M9CPD1</accession>
<proteinExistence type="predicted"/>
<dbReference type="OrthoDB" id="3254236at2"/>
<comment type="caution">
    <text evidence="2">The sequence shown here is derived from an EMBL/GenBank/DDBJ whole genome shotgun (WGS) entry which is preliminary data.</text>
</comment>
<sequence>MVRAATTGDLDAIREVQEAAQREEVHADALAAVIDDPDRCLVVAVVDGALVGWAKTHRYTDPDPVAPGGHYLGGVTVHPAARRRGAGHALTQARLDWVAERADVAWYVVNARNLASLALHARFGFVEVARGAGFRGVLFDGGEGILLRADLPRRALA</sequence>
<dbReference type="PANTHER" id="PTHR43072:SF60">
    <property type="entry name" value="L-2,4-DIAMINOBUTYRIC ACID ACETYLTRANSFERASE"/>
    <property type="match status" value="1"/>
</dbReference>
<dbReference type="Gene3D" id="3.40.630.30">
    <property type="match status" value="1"/>
</dbReference>
<dbReference type="InterPro" id="IPR000182">
    <property type="entry name" value="GNAT_dom"/>
</dbReference>
<dbReference type="CDD" id="cd04301">
    <property type="entry name" value="NAT_SF"/>
    <property type="match status" value="1"/>
</dbReference>